<comment type="subcellular location">
    <subcellularLocation>
        <location evidence="1 7">Nucleus</location>
    </subcellularLocation>
</comment>
<evidence type="ECO:0000256" key="3">
    <source>
        <dbReference type="ARBA" id="ARBA00023015"/>
    </source>
</evidence>
<feature type="compositionally biased region" description="Low complexity" evidence="8">
    <location>
        <begin position="283"/>
        <end position="300"/>
    </location>
</feature>
<keyword evidence="4 7" id="KW-0010">Activator</keyword>
<dbReference type="EMBL" id="JAFEKC020000001">
    <property type="protein sequence ID" value="KAK0517365.1"/>
    <property type="molecule type" value="Genomic_DNA"/>
</dbReference>
<evidence type="ECO:0000256" key="6">
    <source>
        <dbReference type="ARBA" id="ARBA00023242"/>
    </source>
</evidence>
<protein>
    <recommendedName>
        <fullName evidence="7">Mediator of RNA polymerase II transcription subunit 1</fullName>
    </recommendedName>
    <alternativeName>
        <fullName evidence="7">Mediator complex subunit 1</fullName>
    </alternativeName>
</protein>
<dbReference type="GO" id="GO:0045944">
    <property type="term" value="P:positive regulation of transcription by RNA polymerase II"/>
    <property type="evidence" value="ECO:0007669"/>
    <property type="project" value="UniProtKB-ARBA"/>
</dbReference>
<dbReference type="Proteomes" id="UP001166286">
    <property type="component" value="Unassembled WGS sequence"/>
</dbReference>
<evidence type="ECO:0000256" key="8">
    <source>
        <dbReference type="SAM" id="MobiDB-lite"/>
    </source>
</evidence>
<keyword evidence="6 7" id="KW-0539">Nucleus</keyword>
<comment type="function">
    <text evidence="7">Component of the Mediator complex, a coactivator involved in the regulated transcription of nearly all RNA polymerase II-dependent genes. Mediator functions as a bridge to convey information from gene-specific regulatory proteins to the basal RNA polymerase II transcription machinery. Mediator is recruited to promoters by direct interactions with regulatory proteins and serves as a scaffold for the assembly of a functional preinitiation complex with RNA polymerase II and the general transcription factors.</text>
</comment>
<comment type="caution">
    <text evidence="10">The sequence shown here is derived from an EMBL/GenBank/DDBJ whole genome shotgun (WGS) entry which is preliminary data.</text>
</comment>
<keyword evidence="5 7" id="KW-0804">Transcription</keyword>
<proteinExistence type="inferred from homology"/>
<name>A0AA39VA34_9LECA</name>
<keyword evidence="3 7" id="KW-0805">Transcription regulation</keyword>
<dbReference type="GO" id="GO:0016592">
    <property type="term" value="C:mediator complex"/>
    <property type="evidence" value="ECO:0007669"/>
    <property type="project" value="InterPro"/>
</dbReference>
<evidence type="ECO:0000313" key="10">
    <source>
        <dbReference type="EMBL" id="KAK0517365.1"/>
    </source>
</evidence>
<evidence type="ECO:0000256" key="4">
    <source>
        <dbReference type="ARBA" id="ARBA00023159"/>
    </source>
</evidence>
<feature type="region of interest" description="Disordered" evidence="8">
    <location>
        <begin position="86"/>
        <end position="106"/>
    </location>
</feature>
<evidence type="ECO:0000256" key="2">
    <source>
        <dbReference type="ARBA" id="ARBA00006210"/>
    </source>
</evidence>
<evidence type="ECO:0000256" key="1">
    <source>
        <dbReference type="ARBA" id="ARBA00004123"/>
    </source>
</evidence>
<feature type="region of interest" description="Disordered" evidence="8">
    <location>
        <begin position="243"/>
        <end position="268"/>
    </location>
</feature>
<gene>
    <name evidence="10" type="ORF">JMJ35_000520</name>
</gene>
<accession>A0AA39VA34</accession>
<evidence type="ECO:0000313" key="11">
    <source>
        <dbReference type="Proteomes" id="UP001166286"/>
    </source>
</evidence>
<feature type="compositionally biased region" description="Basic and acidic residues" evidence="8">
    <location>
        <begin position="7"/>
        <end position="27"/>
    </location>
</feature>
<evidence type="ECO:0000259" key="9">
    <source>
        <dbReference type="Pfam" id="PF10744"/>
    </source>
</evidence>
<organism evidence="10 11">
    <name type="scientific">Cladonia borealis</name>
    <dbReference type="NCBI Taxonomy" id="184061"/>
    <lineage>
        <taxon>Eukaryota</taxon>
        <taxon>Fungi</taxon>
        <taxon>Dikarya</taxon>
        <taxon>Ascomycota</taxon>
        <taxon>Pezizomycotina</taxon>
        <taxon>Lecanoromycetes</taxon>
        <taxon>OSLEUM clade</taxon>
        <taxon>Lecanoromycetidae</taxon>
        <taxon>Lecanorales</taxon>
        <taxon>Lecanorineae</taxon>
        <taxon>Cladoniaceae</taxon>
        <taxon>Cladonia</taxon>
    </lineage>
</organism>
<sequence>MDGMLLVDKEKEKGADEMDLDTTRGDEEEKETSIWSAIIECEDSSADIYQPIRVSDAWVSETVEKPASAESDVLPMDSSPIDWQEPPPTFLSPESPSNGAMNIDSNAISLPKQPDARFVAKFEPAVIVPLPLALQIHESVGSPLLQESLLPTTYENLLFEDVDAGNPPLATPRTLEKTVSSYDPATDTFSHHKHKYTLFTQPQDFARAITSLPFAHPRQIIALLPTLRQWALTASILRRTFIPSPEPDIPDSKPNGQSSPPSSPKSKCKSFLTIDAELADFMSTPLPNSPSSSSASNPSSKIKDIQISLTTTPVPRMVLHFPNWRRTE</sequence>
<dbReference type="InterPro" id="IPR019680">
    <property type="entry name" value="Mediator_Med1"/>
</dbReference>
<feature type="compositionally biased region" description="Polar residues" evidence="8">
    <location>
        <begin position="92"/>
        <end position="106"/>
    </location>
</feature>
<dbReference type="PANTHER" id="PTHR35041">
    <property type="entry name" value="MEDIATOR OF RNA POLYMERASE II TRANSCRIPTION SUBUNIT 1"/>
    <property type="match status" value="1"/>
</dbReference>
<dbReference type="AlphaFoldDB" id="A0AA39VA34"/>
<comment type="similarity">
    <text evidence="2 7">Belongs to the Mediator complex subunit 1 family.</text>
</comment>
<dbReference type="GO" id="GO:0003712">
    <property type="term" value="F:transcription coregulator activity"/>
    <property type="evidence" value="ECO:0007669"/>
    <property type="project" value="InterPro"/>
</dbReference>
<feature type="region of interest" description="Disordered" evidence="8">
    <location>
        <begin position="1"/>
        <end position="32"/>
    </location>
</feature>
<dbReference type="PANTHER" id="PTHR35041:SF4">
    <property type="entry name" value="MEDIATOR OF RNA POLYMERASE II TRANSCRIPTION SUBUNIT 1"/>
    <property type="match status" value="1"/>
</dbReference>
<keyword evidence="11" id="KW-1185">Reference proteome</keyword>
<evidence type="ECO:0000256" key="5">
    <source>
        <dbReference type="ARBA" id="ARBA00023163"/>
    </source>
</evidence>
<dbReference type="Pfam" id="PF10744">
    <property type="entry name" value="Med1"/>
    <property type="match status" value="1"/>
</dbReference>
<reference evidence="10" key="1">
    <citation type="submission" date="2023-03" db="EMBL/GenBank/DDBJ databases">
        <title>Complete genome of Cladonia borealis.</title>
        <authorList>
            <person name="Park H."/>
        </authorList>
    </citation>
    <scope>NUCLEOTIDE SEQUENCE</scope>
    <source>
        <strain evidence="10">ANT050790</strain>
    </source>
</reference>
<evidence type="ECO:0000256" key="7">
    <source>
        <dbReference type="RuleBase" id="RU364059"/>
    </source>
</evidence>
<feature type="region of interest" description="Disordered" evidence="8">
    <location>
        <begin position="282"/>
        <end position="308"/>
    </location>
</feature>
<feature type="domain" description="Mediator complex subunit Med1" evidence="9">
    <location>
        <begin position="8"/>
        <end position="241"/>
    </location>
</feature>